<evidence type="ECO:0000259" key="2">
    <source>
        <dbReference type="SMART" id="SM00287"/>
    </source>
</evidence>
<dbReference type="Proteomes" id="UP000199377">
    <property type="component" value="Unassembled WGS sequence"/>
</dbReference>
<dbReference type="Pfam" id="PF06347">
    <property type="entry name" value="SH3_4"/>
    <property type="match status" value="2"/>
</dbReference>
<reference evidence="3 4" key="1">
    <citation type="submission" date="2016-10" db="EMBL/GenBank/DDBJ databases">
        <authorList>
            <person name="de Groot N.N."/>
        </authorList>
    </citation>
    <scope>NUCLEOTIDE SEQUENCE [LARGE SCALE GENOMIC DNA]</scope>
    <source>
        <strain evidence="3 4">CGMCC 1.11030</strain>
    </source>
</reference>
<protein>
    <submittedName>
        <fullName evidence="3">SH3-like domain-containing protein</fullName>
    </submittedName>
</protein>
<sequence>MTTRRPARGCAQDVRPARNGAQGRRGGRAGHGRPGAALRASGGLLAAILAAALAASPAPAATDDEPPAETASAVHVGAEGVGPITGLPMPRFVSLKATKANVRRGPGMTHRVDWVFVRQGMPLEVIGEYGHWRRVRDPEGASGWLHYSMIRGNRTALVTAETADLRLEPSPGAAVSARAERGVVFEIEACRRDWCEVEKDGVDGWAAKADLWGVGPEEIFD</sequence>
<feature type="domain" description="SH3b" evidence="2">
    <location>
        <begin position="90"/>
        <end position="152"/>
    </location>
</feature>
<feature type="domain" description="SH3b" evidence="2">
    <location>
        <begin position="153"/>
        <end position="215"/>
    </location>
</feature>
<dbReference type="OrthoDB" id="9810773at2"/>
<proteinExistence type="predicted"/>
<name>A0A1I3F8K2_9RHOB</name>
<evidence type="ECO:0000256" key="1">
    <source>
        <dbReference type="SAM" id="MobiDB-lite"/>
    </source>
</evidence>
<accession>A0A1I3F8K2</accession>
<evidence type="ECO:0000313" key="4">
    <source>
        <dbReference type="Proteomes" id="UP000199377"/>
    </source>
</evidence>
<dbReference type="AlphaFoldDB" id="A0A1I3F8K2"/>
<dbReference type="EMBL" id="FOQH01000004">
    <property type="protein sequence ID" value="SFI07542.1"/>
    <property type="molecule type" value="Genomic_DNA"/>
</dbReference>
<dbReference type="InterPro" id="IPR010466">
    <property type="entry name" value="DUF1058"/>
</dbReference>
<gene>
    <name evidence="3" type="ORF">SAMN05216258_104126</name>
</gene>
<dbReference type="InterPro" id="IPR003646">
    <property type="entry name" value="SH3-like_bac-type"/>
</dbReference>
<dbReference type="SMART" id="SM00287">
    <property type="entry name" value="SH3b"/>
    <property type="match status" value="2"/>
</dbReference>
<dbReference type="Gene3D" id="2.30.30.40">
    <property type="entry name" value="SH3 Domains"/>
    <property type="match status" value="2"/>
</dbReference>
<keyword evidence="4" id="KW-1185">Reference proteome</keyword>
<feature type="region of interest" description="Disordered" evidence="1">
    <location>
        <begin position="1"/>
        <end position="35"/>
    </location>
</feature>
<evidence type="ECO:0000313" key="3">
    <source>
        <dbReference type="EMBL" id="SFI07542.1"/>
    </source>
</evidence>
<organism evidence="3 4">
    <name type="scientific">Albimonas pacifica</name>
    <dbReference type="NCBI Taxonomy" id="1114924"/>
    <lineage>
        <taxon>Bacteria</taxon>
        <taxon>Pseudomonadati</taxon>
        <taxon>Pseudomonadota</taxon>
        <taxon>Alphaproteobacteria</taxon>
        <taxon>Rhodobacterales</taxon>
        <taxon>Paracoccaceae</taxon>
        <taxon>Albimonas</taxon>
    </lineage>
</organism>
<dbReference type="STRING" id="1114924.SAMN05216258_104126"/>